<reference evidence="4 5" key="1">
    <citation type="submission" date="2023-03" db="EMBL/GenBank/DDBJ databases">
        <title>YIM 133296 draft genome.</title>
        <authorList>
            <person name="Xiong L."/>
        </authorList>
    </citation>
    <scope>NUCLEOTIDE SEQUENCE [LARGE SCALE GENOMIC DNA]</scope>
    <source>
        <strain evidence="4 5">YIM 133296</strain>
    </source>
</reference>
<dbReference type="PANTHER" id="PTHR16305">
    <property type="entry name" value="TESTICULAR SOLUBLE ADENYLYL CYCLASE"/>
    <property type="match status" value="1"/>
</dbReference>
<protein>
    <submittedName>
        <fullName evidence="4">AAA family ATPase</fullName>
    </submittedName>
</protein>
<evidence type="ECO:0000313" key="4">
    <source>
        <dbReference type="EMBL" id="MDF8266130.1"/>
    </source>
</evidence>
<dbReference type="InterPro" id="IPR025662">
    <property type="entry name" value="Sigma_54_int_dom_ATP-bd_1"/>
</dbReference>
<dbReference type="SUPFAM" id="SSF48452">
    <property type="entry name" value="TPR-like"/>
    <property type="match status" value="1"/>
</dbReference>
<dbReference type="InterPro" id="IPR041664">
    <property type="entry name" value="AAA_16"/>
</dbReference>
<dbReference type="CDD" id="cd06170">
    <property type="entry name" value="LuxR_C_like"/>
    <property type="match status" value="1"/>
</dbReference>
<dbReference type="InterPro" id="IPR000792">
    <property type="entry name" value="Tscrpt_reg_LuxR_C"/>
</dbReference>
<dbReference type="InterPro" id="IPR016032">
    <property type="entry name" value="Sig_transdc_resp-reg_C-effctor"/>
</dbReference>
<dbReference type="InterPro" id="IPR036388">
    <property type="entry name" value="WH-like_DNA-bd_sf"/>
</dbReference>
<evidence type="ECO:0000256" key="1">
    <source>
        <dbReference type="ARBA" id="ARBA00022741"/>
    </source>
</evidence>
<dbReference type="Pfam" id="PF00196">
    <property type="entry name" value="GerE"/>
    <property type="match status" value="1"/>
</dbReference>
<keyword evidence="5" id="KW-1185">Reference proteome</keyword>
<dbReference type="EMBL" id="JAROAV010000050">
    <property type="protein sequence ID" value="MDF8266130.1"/>
    <property type="molecule type" value="Genomic_DNA"/>
</dbReference>
<sequence>MAEVASTGLVGRTDVLDELGALLRLAGDGAPCLVLLTGETGVGKTRLLREVVARYEPTLLAGACVPMAGEPLPYAPLRQGLRRLRGHGVVRQELTRSAALARLVTGVADAEEAERASQAALFQAVLSLIDRLGASAPVLHLVEDLHWADRSTLDLLRYLAVNMSTERVLVVGTYRDDAVTPGSALAGWAAEVGRLDITRRIGLDRLDAEETARLVASLTGGHPDPTLLDSTLSRSAGNPLFIEQLVLRGAGEDLALPVTLQELLAARVDALPEGSRSLLSALAVHGRSVPLERLADTLHVGVEDAEQALRPALEQHVLELRDEQRVGFRHPAFEEVVYGGLLPTERTRLHLAAASALERSRAGVASPEPADVRAAELARHWLRSGEEERALDAAVEAGRTAECVYAFADAQVWFGRAAELAQRWPSDHDPMRLLSRAAEAAALTGDTREAERLGEAALALAAEPAQQAELCERLGTYAYLAGSGPRAEHWFRQARAALPEGEVSVLAARVHAGLALLAGAWSRLEEAQEWGEDGLRLARATGARREEGRLQSALGLAAAARGRTDDGVAHQREALAIAEEVGEPHDIGTAYVNLSHVLGLAGRWDEVVDVGRAGMAAVARVGLSAQRGNLLRANTGEALITLGRLDEAQALLDDPQARRVRGIMAAPGLMQSARIAVLRGDLRAAWDQCGRARAVVEAEGAPDAWLRDVHELTALIELWAGRPAAAYDAVIDGLDLIAGGDEEGFGDELAALGMRALADQAEAHRDRGSQRALDRRVAPLLDAMDRIGARPESAAYAAWFAAEHARFSHRSDPALWDTAVAAWDAVGQPLRALYARWRAAEARLDTGVDGAAIAALRAAYDGAVRLGMVRVSEELVRLAAWHRIDLPAADEAPAVGGTPSTGVAAPDADGTPAGLRRYGLTERELEVLAGLAEGRTNREIGEELFISTKTASVHVSNILRKLDVSGRQEAARVAYRLGVRGVEAARESPPGDR</sequence>
<dbReference type="SUPFAM" id="SSF52540">
    <property type="entry name" value="P-loop containing nucleoside triphosphate hydrolases"/>
    <property type="match status" value="1"/>
</dbReference>
<gene>
    <name evidence="4" type="ORF">P4R38_17915</name>
</gene>
<organism evidence="4 5">
    <name type="scientific">Luteipulveratus flavus</name>
    <dbReference type="NCBI Taxonomy" id="3031728"/>
    <lineage>
        <taxon>Bacteria</taxon>
        <taxon>Bacillati</taxon>
        <taxon>Actinomycetota</taxon>
        <taxon>Actinomycetes</taxon>
        <taxon>Micrococcales</taxon>
        <taxon>Dermacoccaceae</taxon>
        <taxon>Luteipulveratus</taxon>
    </lineage>
</organism>
<dbReference type="PANTHER" id="PTHR16305:SF35">
    <property type="entry name" value="TRANSCRIPTIONAL ACTIVATOR DOMAIN"/>
    <property type="match status" value="1"/>
</dbReference>
<dbReference type="Proteomes" id="UP001528912">
    <property type="component" value="Unassembled WGS sequence"/>
</dbReference>
<dbReference type="Pfam" id="PF13191">
    <property type="entry name" value="AAA_16"/>
    <property type="match status" value="1"/>
</dbReference>
<name>A0ABT6CB58_9MICO</name>
<dbReference type="PRINTS" id="PR00038">
    <property type="entry name" value="HTHLUXR"/>
</dbReference>
<feature type="domain" description="HTH luxR-type" evidence="3">
    <location>
        <begin position="911"/>
        <end position="978"/>
    </location>
</feature>
<dbReference type="Gene3D" id="1.10.10.10">
    <property type="entry name" value="Winged helix-like DNA-binding domain superfamily/Winged helix DNA-binding domain"/>
    <property type="match status" value="1"/>
</dbReference>
<keyword evidence="2" id="KW-0067">ATP-binding</keyword>
<proteinExistence type="predicted"/>
<dbReference type="Gene3D" id="3.40.50.300">
    <property type="entry name" value="P-loop containing nucleotide triphosphate hydrolases"/>
    <property type="match status" value="1"/>
</dbReference>
<dbReference type="Pfam" id="PF13424">
    <property type="entry name" value="TPR_12"/>
    <property type="match status" value="1"/>
</dbReference>
<comment type="caution">
    <text evidence="4">The sequence shown here is derived from an EMBL/GenBank/DDBJ whole genome shotgun (WGS) entry which is preliminary data.</text>
</comment>
<dbReference type="InterPro" id="IPR011990">
    <property type="entry name" value="TPR-like_helical_dom_sf"/>
</dbReference>
<evidence type="ECO:0000256" key="2">
    <source>
        <dbReference type="ARBA" id="ARBA00022840"/>
    </source>
</evidence>
<accession>A0ABT6CB58</accession>
<dbReference type="PROSITE" id="PS00675">
    <property type="entry name" value="SIGMA54_INTERACT_1"/>
    <property type="match status" value="1"/>
</dbReference>
<dbReference type="SUPFAM" id="SSF46894">
    <property type="entry name" value="C-terminal effector domain of the bipartite response regulators"/>
    <property type="match status" value="1"/>
</dbReference>
<dbReference type="Gene3D" id="1.25.40.10">
    <property type="entry name" value="Tetratricopeptide repeat domain"/>
    <property type="match status" value="1"/>
</dbReference>
<dbReference type="RefSeq" id="WP_277193357.1">
    <property type="nucleotide sequence ID" value="NZ_JAROAV010000050.1"/>
</dbReference>
<dbReference type="PROSITE" id="PS50043">
    <property type="entry name" value="HTH_LUXR_2"/>
    <property type="match status" value="1"/>
</dbReference>
<keyword evidence="1" id="KW-0547">Nucleotide-binding</keyword>
<evidence type="ECO:0000313" key="5">
    <source>
        <dbReference type="Proteomes" id="UP001528912"/>
    </source>
</evidence>
<evidence type="ECO:0000259" key="3">
    <source>
        <dbReference type="PROSITE" id="PS50043"/>
    </source>
</evidence>
<dbReference type="InterPro" id="IPR027417">
    <property type="entry name" value="P-loop_NTPase"/>
</dbReference>
<dbReference type="SMART" id="SM00421">
    <property type="entry name" value="HTH_LUXR"/>
    <property type="match status" value="1"/>
</dbReference>